<dbReference type="InterPro" id="IPR011104">
    <property type="entry name" value="Hpr_kin/Pase_C"/>
</dbReference>
<dbReference type="OrthoDB" id="8326226at2"/>
<dbReference type="RefSeq" id="WP_114429714.1">
    <property type="nucleotide sequence ID" value="NZ_QPJM01000004.1"/>
</dbReference>
<sequence length="152" mass="16008">MIVEPGGHVHATAVLVGDRGILISGPSGSGKSSIASELVRRAADRGAFAALICDDQCLLQAISGRLICTAPASLQGGVEVRGSGLHTVDFETCGVIHLAVELSKPEQAIRFAGDARIVLEGVAMPHLILPEREVEAACRAVEARLFRAFWKK</sequence>
<dbReference type="AlphaFoldDB" id="A0A368YW57"/>
<evidence type="ECO:0000313" key="3">
    <source>
        <dbReference type="Proteomes" id="UP000253324"/>
    </source>
</evidence>
<evidence type="ECO:0000259" key="1">
    <source>
        <dbReference type="Pfam" id="PF07475"/>
    </source>
</evidence>
<dbReference type="SUPFAM" id="SSF53795">
    <property type="entry name" value="PEP carboxykinase-like"/>
    <property type="match status" value="1"/>
</dbReference>
<proteinExistence type="predicted"/>
<reference evidence="2 3" key="1">
    <citation type="submission" date="2018-07" db="EMBL/GenBank/DDBJ databases">
        <title>Genomic Encyclopedia of Type Strains, Phase III (KMG-III): the genomes of soil and plant-associated and newly described type strains.</title>
        <authorList>
            <person name="Whitman W."/>
        </authorList>
    </citation>
    <scope>NUCLEOTIDE SEQUENCE [LARGE SCALE GENOMIC DNA]</scope>
    <source>
        <strain evidence="2 3">31-25a</strain>
    </source>
</reference>
<gene>
    <name evidence="2" type="ORF">C7476_104185</name>
</gene>
<dbReference type="GO" id="GO:0005524">
    <property type="term" value="F:ATP binding"/>
    <property type="evidence" value="ECO:0007669"/>
    <property type="project" value="InterPro"/>
</dbReference>
<dbReference type="Gene3D" id="3.40.50.300">
    <property type="entry name" value="P-loop containing nucleotide triphosphate hydrolases"/>
    <property type="match status" value="1"/>
</dbReference>
<dbReference type="GO" id="GO:0006109">
    <property type="term" value="P:regulation of carbohydrate metabolic process"/>
    <property type="evidence" value="ECO:0007669"/>
    <property type="project" value="InterPro"/>
</dbReference>
<dbReference type="GO" id="GO:0000155">
    <property type="term" value="F:phosphorelay sensor kinase activity"/>
    <property type="evidence" value="ECO:0007669"/>
    <property type="project" value="InterPro"/>
</dbReference>
<name>A0A368YW57_9HYPH</name>
<evidence type="ECO:0000313" key="2">
    <source>
        <dbReference type="EMBL" id="RCW84431.1"/>
    </source>
</evidence>
<accession>A0A368YW57</accession>
<dbReference type="EMBL" id="QPJM01000004">
    <property type="protein sequence ID" value="RCW84431.1"/>
    <property type="molecule type" value="Genomic_DNA"/>
</dbReference>
<dbReference type="InterPro" id="IPR027417">
    <property type="entry name" value="P-loop_NTPase"/>
</dbReference>
<keyword evidence="2" id="KW-0808">Transferase</keyword>
<dbReference type="Pfam" id="PF07475">
    <property type="entry name" value="Hpr_kinase_C"/>
    <property type="match status" value="1"/>
</dbReference>
<feature type="domain" description="HPr kinase/phosphorylase C-terminal" evidence="1">
    <location>
        <begin position="8"/>
        <end position="88"/>
    </location>
</feature>
<comment type="caution">
    <text evidence="2">The sequence shown here is derived from an EMBL/GenBank/DDBJ whole genome shotgun (WGS) entry which is preliminary data.</text>
</comment>
<organism evidence="2 3">
    <name type="scientific">Phyllobacterium bourgognense</name>
    <dbReference type="NCBI Taxonomy" id="314236"/>
    <lineage>
        <taxon>Bacteria</taxon>
        <taxon>Pseudomonadati</taxon>
        <taxon>Pseudomonadota</taxon>
        <taxon>Alphaproteobacteria</taxon>
        <taxon>Hyphomicrobiales</taxon>
        <taxon>Phyllobacteriaceae</taxon>
        <taxon>Phyllobacterium</taxon>
    </lineage>
</organism>
<dbReference type="Proteomes" id="UP000253324">
    <property type="component" value="Unassembled WGS sequence"/>
</dbReference>
<keyword evidence="3" id="KW-1185">Reference proteome</keyword>
<protein>
    <submittedName>
        <fullName evidence="2">Hpr(Ser) kinase/phosphatase</fullName>
    </submittedName>
</protein>
<keyword evidence="2" id="KW-0418">Kinase</keyword>